<dbReference type="PANTHER" id="PTHR41373">
    <property type="entry name" value="DUF2156 DOMAIN-CONTAINING PROTEIN"/>
    <property type="match status" value="1"/>
</dbReference>
<comment type="caution">
    <text evidence="2">The sequence shown here is derived from an EMBL/GenBank/DDBJ whole genome shotgun (WGS) entry which is preliminary data.</text>
</comment>
<proteinExistence type="predicted"/>
<evidence type="ECO:0000259" key="1">
    <source>
        <dbReference type="Pfam" id="PF09924"/>
    </source>
</evidence>
<keyword evidence="3" id="KW-1185">Reference proteome</keyword>
<dbReference type="AlphaFoldDB" id="A0A6N8U8D3"/>
<dbReference type="Proteomes" id="UP000434036">
    <property type="component" value="Unassembled WGS sequence"/>
</dbReference>
<organism evidence="2 3">
    <name type="scientific">Copranaerobaculum intestinale</name>
    <dbReference type="NCBI Taxonomy" id="2692629"/>
    <lineage>
        <taxon>Bacteria</taxon>
        <taxon>Bacillati</taxon>
        <taxon>Bacillota</taxon>
        <taxon>Erysipelotrichia</taxon>
        <taxon>Erysipelotrichales</taxon>
        <taxon>Erysipelotrichaceae</taxon>
        <taxon>Copranaerobaculum</taxon>
    </lineage>
</organism>
<gene>
    <name evidence="2" type="ORF">GSF08_06660</name>
</gene>
<dbReference type="InterPro" id="IPR024320">
    <property type="entry name" value="LPG_synthase_C"/>
</dbReference>
<reference evidence="2 3" key="2">
    <citation type="submission" date="2020-01" db="EMBL/GenBank/DDBJ databases">
        <title>Clostridiaceae sp. nov. isolated from the gut of human by culturomics.</title>
        <authorList>
            <person name="Chang Y."/>
        </authorList>
    </citation>
    <scope>NUCLEOTIDE SEQUENCE [LARGE SCALE GENOMIC DNA]</scope>
    <source>
        <strain evidence="2 3">DONG20-135</strain>
    </source>
</reference>
<dbReference type="PANTHER" id="PTHR41373:SF1">
    <property type="entry name" value="PHOSPHATIDYLGLYCEROL LYSYLTRANSFERASE C-TERMINAL DOMAIN-CONTAINING PROTEIN"/>
    <property type="match status" value="1"/>
</dbReference>
<accession>A0A6N8U8D3</accession>
<dbReference type="EMBL" id="WUUQ01000002">
    <property type="protein sequence ID" value="MXQ73614.1"/>
    <property type="molecule type" value="Genomic_DNA"/>
</dbReference>
<name>A0A6N8U8D3_9FIRM</name>
<feature type="domain" description="Phosphatidylglycerol lysyltransferase C-terminal" evidence="1">
    <location>
        <begin position="29"/>
        <end position="293"/>
    </location>
</feature>
<dbReference type="Gene3D" id="3.40.630.30">
    <property type="match status" value="1"/>
</dbReference>
<evidence type="ECO:0000313" key="2">
    <source>
        <dbReference type="EMBL" id="MXQ73614.1"/>
    </source>
</evidence>
<protein>
    <submittedName>
        <fullName evidence="2">DUF2156 domain-containing protein</fullName>
    </submittedName>
</protein>
<dbReference type="PIRSF" id="PIRSF018688">
    <property type="entry name" value="UCP018688"/>
    <property type="match status" value="1"/>
</dbReference>
<dbReference type="SUPFAM" id="SSF55729">
    <property type="entry name" value="Acyl-CoA N-acyltransferases (Nat)"/>
    <property type="match status" value="2"/>
</dbReference>
<sequence length="306" mass="36294">MVSLDKDFETVSLDDIPMIMNFLAKSKYEESNHNIVNMILWMDVYPLWKYVNDHYLLLLGIHNRKLFLYMPLCEENYFKEAILCAKQIFDRYGCPFRLSCFTRPQIDMAAQYVPGYHVCAVRNSFDYVYECEKLRTFSGKKLQKKRNHLNAFYKEYDGRFTYEVMNADNALACIDFLHTWKDDDEDVFLQQEKAGTVRVLKLWDKLPARGGILRIDGEIRAFAIGSRLSKRMCQMNVEKGDDRIRGIYQAMVKEFLSREYLDCEYVNREDDMGKENIRKAKEAYHPVFMVEKYQFCECGEINDYVS</sequence>
<reference evidence="2 3" key="1">
    <citation type="submission" date="2019-12" db="EMBL/GenBank/DDBJ databases">
        <authorList>
            <person name="Yang R."/>
        </authorList>
    </citation>
    <scope>NUCLEOTIDE SEQUENCE [LARGE SCALE GENOMIC DNA]</scope>
    <source>
        <strain evidence="2 3">DONG20-135</strain>
    </source>
</reference>
<dbReference type="Pfam" id="PF09924">
    <property type="entry name" value="LPG_synthase_C"/>
    <property type="match status" value="1"/>
</dbReference>
<dbReference type="InterPro" id="IPR016732">
    <property type="entry name" value="UCP018688"/>
</dbReference>
<evidence type="ECO:0000313" key="3">
    <source>
        <dbReference type="Proteomes" id="UP000434036"/>
    </source>
</evidence>
<dbReference type="InterPro" id="IPR016181">
    <property type="entry name" value="Acyl_CoA_acyltransferase"/>
</dbReference>
<dbReference type="RefSeq" id="WP_160625051.1">
    <property type="nucleotide sequence ID" value="NZ_WUUQ01000002.1"/>
</dbReference>